<dbReference type="Proteomes" id="UP000054359">
    <property type="component" value="Unassembled WGS sequence"/>
</dbReference>
<sequence>MECRNKNCIITAGQILSNMNYDVDPCSNFYKFACGRYGSGTGEIASVAQSSVDYVYVALKRLLESPTVTDVEDFDVVKSLYDACINYSGLKNEFSYSIETVRSLLLQFGIDTWPVIDIFYDEDTNLSVEERLAGLNLVGIPVAFRLEVIPEDNIPDSHILKLSPGGPQDTSRPPGDIRADQRLRSQMISFFLFLGASESRARKAASDIL</sequence>
<keyword evidence="5" id="KW-1185">Reference proteome</keyword>
<dbReference type="STRING" id="407821.A0A087TBD2"/>
<dbReference type="AlphaFoldDB" id="A0A087TBD2"/>
<dbReference type="Gene3D" id="1.10.1380.10">
    <property type="entry name" value="Neutral endopeptidase , domain2"/>
    <property type="match status" value="1"/>
</dbReference>
<organism evidence="4 5">
    <name type="scientific">Stegodyphus mimosarum</name>
    <name type="common">African social velvet spider</name>
    <dbReference type="NCBI Taxonomy" id="407821"/>
    <lineage>
        <taxon>Eukaryota</taxon>
        <taxon>Metazoa</taxon>
        <taxon>Ecdysozoa</taxon>
        <taxon>Arthropoda</taxon>
        <taxon>Chelicerata</taxon>
        <taxon>Arachnida</taxon>
        <taxon>Araneae</taxon>
        <taxon>Araneomorphae</taxon>
        <taxon>Entelegynae</taxon>
        <taxon>Eresoidea</taxon>
        <taxon>Eresidae</taxon>
        <taxon>Stegodyphus</taxon>
    </lineage>
</organism>
<dbReference type="OrthoDB" id="6436833at2759"/>
<dbReference type="GO" id="GO:0005886">
    <property type="term" value="C:plasma membrane"/>
    <property type="evidence" value="ECO:0007669"/>
    <property type="project" value="TreeGrafter"/>
</dbReference>
<dbReference type="PANTHER" id="PTHR11733:SF241">
    <property type="entry name" value="GH26575P-RELATED"/>
    <property type="match status" value="1"/>
</dbReference>
<dbReference type="GO" id="GO:0004222">
    <property type="term" value="F:metalloendopeptidase activity"/>
    <property type="evidence" value="ECO:0007669"/>
    <property type="project" value="InterPro"/>
</dbReference>
<gene>
    <name evidence="4" type="ORF">X975_06126</name>
</gene>
<protein>
    <submittedName>
        <fullName evidence="4">Neprilysin</fullName>
    </submittedName>
</protein>
<evidence type="ECO:0000259" key="3">
    <source>
        <dbReference type="Pfam" id="PF05649"/>
    </source>
</evidence>
<feature type="domain" description="Peptidase M13 N-terminal" evidence="3">
    <location>
        <begin position="25"/>
        <end position="208"/>
    </location>
</feature>
<feature type="non-terminal residue" evidence="4">
    <location>
        <position position="209"/>
    </location>
</feature>
<evidence type="ECO:0000256" key="1">
    <source>
        <dbReference type="ARBA" id="ARBA00007357"/>
    </source>
</evidence>
<dbReference type="EMBL" id="KK114437">
    <property type="protein sequence ID" value="KFM62421.1"/>
    <property type="molecule type" value="Genomic_DNA"/>
</dbReference>
<comment type="similarity">
    <text evidence="1">Belongs to the peptidase M13 family.</text>
</comment>
<dbReference type="InterPro" id="IPR008753">
    <property type="entry name" value="Peptidase_M13_N"/>
</dbReference>
<dbReference type="PANTHER" id="PTHR11733">
    <property type="entry name" value="ZINC METALLOPROTEASE FAMILY M13 NEPRILYSIN-RELATED"/>
    <property type="match status" value="1"/>
</dbReference>
<dbReference type="InterPro" id="IPR042089">
    <property type="entry name" value="Peptidase_M13_dom_2"/>
</dbReference>
<evidence type="ECO:0000313" key="4">
    <source>
        <dbReference type="EMBL" id="KFM62421.1"/>
    </source>
</evidence>
<dbReference type="PROSITE" id="PS51885">
    <property type="entry name" value="NEPRILYSIN"/>
    <property type="match status" value="1"/>
</dbReference>
<accession>A0A087TBD2</accession>
<evidence type="ECO:0000256" key="2">
    <source>
        <dbReference type="SAM" id="MobiDB-lite"/>
    </source>
</evidence>
<name>A0A087TBD2_STEMI</name>
<feature type="region of interest" description="Disordered" evidence="2">
    <location>
        <begin position="158"/>
        <end position="177"/>
    </location>
</feature>
<dbReference type="Pfam" id="PF05649">
    <property type="entry name" value="Peptidase_M13_N"/>
    <property type="match status" value="1"/>
</dbReference>
<proteinExistence type="inferred from homology"/>
<reference evidence="4 5" key="1">
    <citation type="submission" date="2013-11" db="EMBL/GenBank/DDBJ databases">
        <title>Genome sequencing of Stegodyphus mimosarum.</title>
        <authorList>
            <person name="Bechsgaard J."/>
        </authorList>
    </citation>
    <scope>NUCLEOTIDE SEQUENCE [LARGE SCALE GENOMIC DNA]</scope>
</reference>
<dbReference type="InterPro" id="IPR000718">
    <property type="entry name" value="Peptidase_M13"/>
</dbReference>
<evidence type="ECO:0000313" key="5">
    <source>
        <dbReference type="Proteomes" id="UP000054359"/>
    </source>
</evidence>
<dbReference type="GO" id="GO:0016485">
    <property type="term" value="P:protein processing"/>
    <property type="evidence" value="ECO:0007669"/>
    <property type="project" value="TreeGrafter"/>
</dbReference>
<dbReference type="SUPFAM" id="SSF55486">
    <property type="entry name" value="Metalloproteases ('zincins'), catalytic domain"/>
    <property type="match status" value="1"/>
</dbReference>